<dbReference type="PANTHER" id="PTHR32332">
    <property type="entry name" value="2-NITROPROPANE DIOXYGENASE"/>
    <property type="match status" value="1"/>
</dbReference>
<keyword evidence="3" id="KW-1185">Reference proteome</keyword>
<protein>
    <submittedName>
        <fullName evidence="2">PfaD family polyunsaturated fatty acid/polyketide biosynthesis protein</fullName>
    </submittedName>
</protein>
<gene>
    <name evidence="2" type="ORF">ACFOD3_02545</name>
</gene>
<sequence>MDGTGPLATARFAARDLGDRDFLAAHGVRLAYVVGAMVKGIASEAMLERLARAGLLGFFGAGGCTLPRIAEAIDRLQASLPPEAPWGINFLHNFVLPAQEEALVDLLLARGVRRIEASAFVQVTPALVRYRLNGLARDAAGVARPRNLVMAKLSRPEVARQFLAPPPADIVASLAAAGRITPDEAALAHTIPLADDICAEADSGGHTDRRVAFTLVPNFCQLRDSLAATHGLAQRVRIGAAGGLGTPEAIAAAFMLGADFVLTGSINQATPEAGTSEAVKDLLARAGIADTDMAPAGDMFEIGAKVQVLRRGTLFPGRAQRLYELYVRHEGLHEIPAATLTEIETRWFGRSIAEVWAETAAYYARAAPAELAAAEANPKKRMGMVFRWYFVHTNRLAIEGKAADRANFQVHCGPAMGALNAWLAGTPLEDWRARHVDVLAERLMAGAADVVSQRLAALVAHRR</sequence>
<dbReference type="Proteomes" id="UP001595420">
    <property type="component" value="Unassembled WGS sequence"/>
</dbReference>
<dbReference type="Pfam" id="PF21607">
    <property type="entry name" value="FabD_helical_ins"/>
    <property type="match status" value="1"/>
</dbReference>
<proteinExistence type="predicted"/>
<dbReference type="InterPro" id="IPR049489">
    <property type="entry name" value="FabD-like_helical_ins"/>
</dbReference>
<organism evidence="2 3">
    <name type="scientific">Falsiroseomonas tokyonensis</name>
    <dbReference type="NCBI Taxonomy" id="430521"/>
    <lineage>
        <taxon>Bacteria</taxon>
        <taxon>Pseudomonadati</taxon>
        <taxon>Pseudomonadota</taxon>
        <taxon>Alphaproteobacteria</taxon>
        <taxon>Acetobacterales</taxon>
        <taxon>Roseomonadaceae</taxon>
        <taxon>Falsiroseomonas</taxon>
    </lineage>
</organism>
<dbReference type="PANTHER" id="PTHR32332:SF20">
    <property type="entry name" value="2-NITROPROPANE DIOXYGENASE-LIKE PROTEIN"/>
    <property type="match status" value="1"/>
</dbReference>
<comment type="caution">
    <text evidence="2">The sequence shown here is derived from an EMBL/GenBank/DDBJ whole genome shotgun (WGS) entry which is preliminary data.</text>
</comment>
<dbReference type="EMBL" id="JBHRSB010000001">
    <property type="protein sequence ID" value="MFC2998752.1"/>
    <property type="molecule type" value="Genomic_DNA"/>
</dbReference>
<dbReference type="RefSeq" id="WP_216834303.1">
    <property type="nucleotide sequence ID" value="NZ_JAFNJS010000001.1"/>
</dbReference>
<dbReference type="InterPro" id="IPR014179">
    <property type="entry name" value="PfaD-like_TIM-barrel"/>
</dbReference>
<name>A0ABV7BM86_9PROT</name>
<evidence type="ECO:0000313" key="3">
    <source>
        <dbReference type="Proteomes" id="UP001595420"/>
    </source>
</evidence>
<reference evidence="3" key="1">
    <citation type="journal article" date="2019" name="Int. J. Syst. Evol. Microbiol.">
        <title>The Global Catalogue of Microorganisms (GCM) 10K type strain sequencing project: providing services to taxonomists for standard genome sequencing and annotation.</title>
        <authorList>
            <consortium name="The Broad Institute Genomics Platform"/>
            <consortium name="The Broad Institute Genome Sequencing Center for Infectious Disease"/>
            <person name="Wu L."/>
            <person name="Ma J."/>
        </authorList>
    </citation>
    <scope>NUCLEOTIDE SEQUENCE [LARGE SCALE GENOMIC DNA]</scope>
    <source>
        <strain evidence="3">CGMCC 1.16855</strain>
    </source>
</reference>
<feature type="domain" description="[Acyl-carrier-protein] S-malonyltransferase-like inserted helical" evidence="1">
    <location>
        <begin position="329"/>
        <end position="408"/>
    </location>
</feature>
<dbReference type="Pfam" id="PF03060">
    <property type="entry name" value="NMO"/>
    <property type="match status" value="1"/>
</dbReference>
<accession>A0ABV7BM86</accession>
<evidence type="ECO:0000313" key="2">
    <source>
        <dbReference type="EMBL" id="MFC2998752.1"/>
    </source>
</evidence>
<dbReference type="NCBIfam" id="TIGR02814">
    <property type="entry name" value="pfaD_fam"/>
    <property type="match status" value="1"/>
</dbReference>
<evidence type="ECO:0000259" key="1">
    <source>
        <dbReference type="Pfam" id="PF21607"/>
    </source>
</evidence>